<protein>
    <submittedName>
        <fullName evidence="1">Uncharacterized protein</fullName>
    </submittedName>
</protein>
<reference evidence="1 2" key="1">
    <citation type="submission" date="2017-05" db="EMBL/GenBank/DDBJ databases">
        <title>Biotechnological potential of actinobacteria isolated from South African environments.</title>
        <authorList>
            <person name="Le Roes-Hill M."/>
            <person name="Prins A."/>
            <person name="Durrell K.A."/>
        </authorList>
    </citation>
    <scope>NUCLEOTIDE SEQUENCE [LARGE SCALE GENOMIC DNA]</scope>
    <source>
        <strain evidence="1 2">HMC13</strain>
    </source>
</reference>
<keyword evidence="2" id="KW-1185">Reference proteome</keyword>
<dbReference type="AlphaFoldDB" id="A0A243S727"/>
<dbReference type="Proteomes" id="UP000195105">
    <property type="component" value="Unassembled WGS sequence"/>
</dbReference>
<sequence length="91" mass="9949">MTDETSEFRSTSVAEWADALETSKLQPGPTFGYQMVDGSWNCALHLAISSELTSDAQRLLAAELQQAISDTVNRVLYLTPVSLKVREEAAS</sequence>
<proteinExistence type="predicted"/>
<accession>A0A243S727</accession>
<dbReference type="RefSeq" id="WP_086600541.1">
    <property type="nucleotide sequence ID" value="NZ_NGFN01000043.1"/>
</dbReference>
<gene>
    <name evidence="1" type="ORF">CA983_10130</name>
</gene>
<organism evidence="1 2">
    <name type="scientific">Streptomyces swartbergensis</name>
    <dbReference type="NCBI Taxonomy" id="487165"/>
    <lineage>
        <taxon>Bacteria</taxon>
        <taxon>Bacillati</taxon>
        <taxon>Actinomycetota</taxon>
        <taxon>Actinomycetes</taxon>
        <taxon>Kitasatosporales</taxon>
        <taxon>Streptomycetaceae</taxon>
        <taxon>Streptomyces</taxon>
    </lineage>
</organism>
<comment type="caution">
    <text evidence="1">The sequence shown here is derived from an EMBL/GenBank/DDBJ whole genome shotgun (WGS) entry which is preliminary data.</text>
</comment>
<evidence type="ECO:0000313" key="2">
    <source>
        <dbReference type="Proteomes" id="UP000195105"/>
    </source>
</evidence>
<evidence type="ECO:0000313" key="1">
    <source>
        <dbReference type="EMBL" id="OUD03358.1"/>
    </source>
</evidence>
<name>A0A243S727_9ACTN</name>
<dbReference type="EMBL" id="NGFN01000043">
    <property type="protein sequence ID" value="OUD03358.1"/>
    <property type="molecule type" value="Genomic_DNA"/>
</dbReference>